<evidence type="ECO:0000313" key="2">
    <source>
        <dbReference type="Proteomes" id="UP001352852"/>
    </source>
</evidence>
<dbReference type="Proteomes" id="UP001352852">
    <property type="component" value="Unassembled WGS sequence"/>
</dbReference>
<accession>A0ABU7F101</accession>
<keyword evidence="2" id="KW-1185">Reference proteome</keyword>
<gene>
    <name evidence="1" type="ORF">CHARACLAT_007342</name>
</gene>
<reference evidence="1 2" key="1">
    <citation type="submission" date="2021-06" db="EMBL/GenBank/DDBJ databases">
        <authorList>
            <person name="Palmer J.M."/>
        </authorList>
    </citation>
    <scope>NUCLEOTIDE SEQUENCE [LARGE SCALE GENOMIC DNA]</scope>
    <source>
        <strain evidence="1 2">CL_MEX2019</strain>
        <tissue evidence="1">Muscle</tissue>
    </source>
</reference>
<evidence type="ECO:0000313" key="1">
    <source>
        <dbReference type="EMBL" id="MED6293097.1"/>
    </source>
</evidence>
<name>A0ABU7F101_9TELE</name>
<organism evidence="1 2">
    <name type="scientific">Characodon lateralis</name>
    <dbReference type="NCBI Taxonomy" id="208331"/>
    <lineage>
        <taxon>Eukaryota</taxon>
        <taxon>Metazoa</taxon>
        <taxon>Chordata</taxon>
        <taxon>Craniata</taxon>
        <taxon>Vertebrata</taxon>
        <taxon>Euteleostomi</taxon>
        <taxon>Actinopterygii</taxon>
        <taxon>Neopterygii</taxon>
        <taxon>Teleostei</taxon>
        <taxon>Neoteleostei</taxon>
        <taxon>Acanthomorphata</taxon>
        <taxon>Ovalentaria</taxon>
        <taxon>Atherinomorphae</taxon>
        <taxon>Cyprinodontiformes</taxon>
        <taxon>Goodeidae</taxon>
        <taxon>Characodon</taxon>
    </lineage>
</organism>
<comment type="caution">
    <text evidence="1">The sequence shown here is derived from an EMBL/GenBank/DDBJ whole genome shotgun (WGS) entry which is preliminary data.</text>
</comment>
<protein>
    <submittedName>
        <fullName evidence="1">Uncharacterized protein</fullName>
    </submittedName>
</protein>
<dbReference type="EMBL" id="JAHUTJ010074177">
    <property type="protein sequence ID" value="MED6293097.1"/>
    <property type="molecule type" value="Genomic_DNA"/>
</dbReference>
<proteinExistence type="predicted"/>
<sequence length="121" mass="13991">MYHDVGRHRVEICCTVKCLVSSWSDERRARSVYHVELGRVLCGDCEAGSDTPSECKLIKVFHTHWMLALHLVLGVTGAQREKQKSKVKLLKSQRAFKMNNSSKAVEKYLLLYRFLLLFLFC</sequence>